<dbReference type="EMBL" id="BARW01001146">
    <property type="protein sequence ID" value="GAI72315.1"/>
    <property type="molecule type" value="Genomic_DNA"/>
</dbReference>
<name>X1SA50_9ZZZZ</name>
<dbReference type="AlphaFoldDB" id="X1SA50"/>
<reference evidence="1" key="1">
    <citation type="journal article" date="2014" name="Front. Microbiol.">
        <title>High frequency of phylogenetically diverse reductive dehalogenase-homologous genes in deep subseafloor sedimentary metagenomes.</title>
        <authorList>
            <person name="Kawai M."/>
            <person name="Futagami T."/>
            <person name="Toyoda A."/>
            <person name="Takaki Y."/>
            <person name="Nishi S."/>
            <person name="Hori S."/>
            <person name="Arai W."/>
            <person name="Tsubouchi T."/>
            <person name="Morono Y."/>
            <person name="Uchiyama I."/>
            <person name="Ito T."/>
            <person name="Fujiyama A."/>
            <person name="Inagaki F."/>
            <person name="Takami H."/>
        </authorList>
    </citation>
    <scope>NUCLEOTIDE SEQUENCE</scope>
    <source>
        <strain evidence="1">Expedition CK06-06</strain>
    </source>
</reference>
<protein>
    <submittedName>
        <fullName evidence="1">Uncharacterized protein</fullName>
    </submittedName>
</protein>
<organism evidence="1">
    <name type="scientific">marine sediment metagenome</name>
    <dbReference type="NCBI Taxonomy" id="412755"/>
    <lineage>
        <taxon>unclassified sequences</taxon>
        <taxon>metagenomes</taxon>
        <taxon>ecological metagenomes</taxon>
    </lineage>
</organism>
<sequence length="199" mass="22657">MRKYLRMRKNRETCEQYVERQLSEGWRIAGRWKHTVYLSPPDGSFIHPVDLRNDVETLRPNAAGDETNIPTTGGMGTGHWGRVSDESDETYVGNANYIWTRDLYHLSSPSGSGVINFVRIYIRIRSIIEAGWRKTALKIDGSVYETSELVINNENFYTTFITSPLQTSFPSPAFPFPQLARRSESQRTFGACGHCPTSE</sequence>
<gene>
    <name evidence="1" type="ORF">S12H4_03899</name>
</gene>
<proteinExistence type="predicted"/>
<accession>X1SA50</accession>
<evidence type="ECO:0000313" key="1">
    <source>
        <dbReference type="EMBL" id="GAI72315.1"/>
    </source>
</evidence>
<comment type="caution">
    <text evidence="1">The sequence shown here is derived from an EMBL/GenBank/DDBJ whole genome shotgun (WGS) entry which is preliminary data.</text>
</comment>